<dbReference type="Gene3D" id="3.40.50.300">
    <property type="entry name" value="P-loop containing nucleotide triphosphate hydrolases"/>
    <property type="match status" value="1"/>
</dbReference>
<accession>A0ABX3CNE0</accession>
<feature type="region of interest" description="Disordered" evidence="6">
    <location>
        <begin position="768"/>
        <end position="788"/>
    </location>
</feature>
<feature type="compositionally biased region" description="Basic and acidic residues" evidence="6">
    <location>
        <begin position="768"/>
        <end position="779"/>
    </location>
</feature>
<proteinExistence type="predicted"/>
<evidence type="ECO:0000256" key="1">
    <source>
        <dbReference type="ARBA" id="ARBA00004651"/>
    </source>
</evidence>
<dbReference type="CDD" id="cd01127">
    <property type="entry name" value="TrwB_TraG_TraD_VirD4"/>
    <property type="match status" value="1"/>
</dbReference>
<evidence type="ECO:0000313" key="10">
    <source>
        <dbReference type="Proteomes" id="UP000180194"/>
    </source>
</evidence>
<evidence type="ECO:0000256" key="6">
    <source>
        <dbReference type="SAM" id="MobiDB-lite"/>
    </source>
</evidence>
<feature type="transmembrane region" description="Helical" evidence="7">
    <location>
        <begin position="162"/>
        <end position="183"/>
    </location>
</feature>
<evidence type="ECO:0000313" key="9">
    <source>
        <dbReference type="EMBL" id="OHX44597.1"/>
    </source>
</evidence>
<dbReference type="PANTHER" id="PTHR37937">
    <property type="entry name" value="CONJUGATIVE TRANSFER: DNA TRANSPORT"/>
    <property type="match status" value="1"/>
</dbReference>
<evidence type="ECO:0000256" key="3">
    <source>
        <dbReference type="ARBA" id="ARBA00022692"/>
    </source>
</evidence>
<dbReference type="InterPro" id="IPR051539">
    <property type="entry name" value="T4SS-coupling_protein"/>
</dbReference>
<keyword evidence="2" id="KW-1003">Cell membrane</keyword>
<dbReference type="InterPro" id="IPR032689">
    <property type="entry name" value="TraG-D_C"/>
</dbReference>
<dbReference type="SUPFAM" id="SSF52540">
    <property type="entry name" value="P-loop containing nucleoside triphosphate hydrolases"/>
    <property type="match status" value="1"/>
</dbReference>
<dbReference type="EMBL" id="MBRJ01000041">
    <property type="protein sequence ID" value="OHX44597.1"/>
    <property type="molecule type" value="Genomic_DNA"/>
</dbReference>
<feature type="domain" description="TraD/TraG TraM recognition site" evidence="8">
    <location>
        <begin position="562"/>
        <end position="682"/>
    </location>
</feature>
<protein>
    <recommendedName>
        <fullName evidence="8">TraD/TraG TraM recognition site domain-containing protein</fullName>
    </recommendedName>
</protein>
<dbReference type="Pfam" id="PF12696">
    <property type="entry name" value="TraG-D_C"/>
    <property type="match status" value="1"/>
</dbReference>
<dbReference type="PANTHER" id="PTHR37937:SF1">
    <property type="entry name" value="CONJUGATIVE TRANSFER: DNA TRANSPORT"/>
    <property type="match status" value="1"/>
</dbReference>
<organism evidence="9 10">
    <name type="scientific">Cytobacillus oceanisediminis</name>
    <dbReference type="NCBI Taxonomy" id="665099"/>
    <lineage>
        <taxon>Bacteria</taxon>
        <taxon>Bacillati</taxon>
        <taxon>Bacillota</taxon>
        <taxon>Bacilli</taxon>
        <taxon>Bacillales</taxon>
        <taxon>Bacillaceae</taxon>
        <taxon>Cytobacillus</taxon>
    </lineage>
</organism>
<evidence type="ECO:0000256" key="7">
    <source>
        <dbReference type="SAM" id="Phobius"/>
    </source>
</evidence>
<keyword evidence="5 7" id="KW-0472">Membrane</keyword>
<evidence type="ECO:0000256" key="2">
    <source>
        <dbReference type="ARBA" id="ARBA00022475"/>
    </source>
</evidence>
<gene>
    <name evidence="9" type="ORF">BBV17_25575</name>
</gene>
<reference evidence="9 10" key="1">
    <citation type="submission" date="2016-07" db="EMBL/GenBank/DDBJ databases">
        <title>Bacillus oceanisediminis whole genome.</title>
        <authorList>
            <person name="Pal Y."/>
            <person name="Verma A."/>
            <person name="Mual P."/>
            <person name="Srinivasan K."/>
        </authorList>
    </citation>
    <scope>NUCLEOTIDE SEQUENCE [LARGE SCALE GENOMIC DNA]</scope>
    <source>
        <strain evidence="9 10">Bhandara28</strain>
    </source>
</reference>
<keyword evidence="4 7" id="KW-1133">Transmembrane helix</keyword>
<keyword evidence="3 7" id="KW-0812">Transmembrane</keyword>
<comment type="caution">
    <text evidence="9">The sequence shown here is derived from an EMBL/GenBank/DDBJ whole genome shotgun (WGS) entry which is preliminary data.</text>
</comment>
<dbReference type="RefSeq" id="WP_034297544.1">
    <property type="nucleotide sequence ID" value="NZ_MBRJ01000041.1"/>
</dbReference>
<feature type="transmembrane region" description="Helical" evidence="7">
    <location>
        <begin position="67"/>
        <end position="89"/>
    </location>
</feature>
<evidence type="ECO:0000259" key="8">
    <source>
        <dbReference type="Pfam" id="PF12696"/>
    </source>
</evidence>
<name>A0ABX3CNE0_9BACI</name>
<evidence type="ECO:0000256" key="5">
    <source>
        <dbReference type="ARBA" id="ARBA00023136"/>
    </source>
</evidence>
<sequence>MTSNPLFRFLTENKKVPFWLNIGLHAISFNIFYSFLCMSLAVFFLHPEWDSQAAQIHLPFIGLLAPYSFYTQPAALSYFFGIFSIAWLWGTWLFSTRVQTTNKTIPRRIFSFFLTWASFCLIIIFYSLRLIRVIGYEKVVSYHYTIDPIYQDMMHIGSLQMIGYLLLLIPIGVMTSFTVWLVGQYKEEKRIQEWFRTYKFESGWIGRFGEEAVNKLPDIQLARNAETNAPVILQGESRQLGTLLIGPPGSGKTSIKIKTSFRTDLGHIQRMINAYPKYVRKYGYGTQEFIRNMANHLIGSIIIEPAKDLCDDAYELAIEHNIPEEFIVYLDPSNPNTPGFNLMVGPTAEVVETITSVLESVAETKDEFFKQAARAVLKHYVYLLKFAKGDNCTILDLDDLYQDPRRAMDLLEELEKTIPIQEEIDAMDQDGRIHWIIVKKIIRWFRNEGLSIQTSREGLVEKFPAGHEHAGKPKVVDLQFEFTRQTRNLLSDITKNPYLARILYAENAVDLNKLFTKGGILLVNTDLGNLKALSAIFGKLVLLCVQNAVFRRKGNEHTRSMVSFYADEFYDYMNEDFLQLTSQGRKYKFAPLVACQSLTQFGVKFGKDFTESMLGTIRNTIVYGGTSLYDTEMLSKYLGTEVVEELQIRESYTPTYMDTPSFSVGESISQKEKEIATSDDIMFQEFRYSYIRMVDDKSSKKAIRAIGDFVDTSHSDKWKKALKKDALNSFLEDWRKVDTKETNVVEPEGNEIDALRKELNDINKAQEEIRKENEERTETNDSINRLNPFSLNETSVGIQKDMELLNPSTHTNIALEYPLLDKRESIKPSPNIQKKEQEQEPPPAVESPFMANTSVTKTTQSTISFSAAFGTQDKEKLHKLTKQKNDKVLHPAEKPKVFLENEMQEQDMHLEQETLKEVSLDNTALNFINQLKKTSQNNHDGH</sequence>
<comment type="subcellular location">
    <subcellularLocation>
        <location evidence="1">Cell membrane</location>
        <topology evidence="1">Multi-pass membrane protein</topology>
    </subcellularLocation>
</comment>
<feature type="transmembrane region" description="Helical" evidence="7">
    <location>
        <begin position="20"/>
        <end position="46"/>
    </location>
</feature>
<dbReference type="Proteomes" id="UP000180194">
    <property type="component" value="Unassembled WGS sequence"/>
</dbReference>
<keyword evidence="10" id="KW-1185">Reference proteome</keyword>
<evidence type="ECO:0000256" key="4">
    <source>
        <dbReference type="ARBA" id="ARBA00022989"/>
    </source>
</evidence>
<feature type="transmembrane region" description="Helical" evidence="7">
    <location>
        <begin position="109"/>
        <end position="128"/>
    </location>
</feature>
<dbReference type="InterPro" id="IPR027417">
    <property type="entry name" value="P-loop_NTPase"/>
</dbReference>